<evidence type="ECO:0000256" key="1">
    <source>
        <dbReference type="PROSITE-ProRule" id="PRU00339"/>
    </source>
</evidence>
<gene>
    <name evidence="3" type="ORF">GCM10009564_52100</name>
</gene>
<dbReference type="RefSeq" id="WP_067388115.1">
    <property type="nucleotide sequence ID" value="NZ_BAAAHU010000083.1"/>
</dbReference>
<dbReference type="PANTHER" id="PTHR12558">
    <property type="entry name" value="CELL DIVISION CYCLE 16,23,27"/>
    <property type="match status" value="1"/>
</dbReference>
<dbReference type="EMBL" id="BAAAHU010000083">
    <property type="protein sequence ID" value="GAA1016531.1"/>
    <property type="molecule type" value="Genomic_DNA"/>
</dbReference>
<evidence type="ECO:0000313" key="4">
    <source>
        <dbReference type="Proteomes" id="UP001501072"/>
    </source>
</evidence>
<dbReference type="PROSITE" id="PS50005">
    <property type="entry name" value="TPR"/>
    <property type="match status" value="1"/>
</dbReference>
<dbReference type="InterPro" id="IPR011990">
    <property type="entry name" value="TPR-like_helical_dom_sf"/>
</dbReference>
<dbReference type="PANTHER" id="PTHR12558:SF33">
    <property type="entry name" value="BLL7664 PROTEIN"/>
    <property type="match status" value="1"/>
</dbReference>
<organism evidence="3 4">
    <name type="scientific">Streptomyces thermogriseus</name>
    <dbReference type="NCBI Taxonomy" id="75292"/>
    <lineage>
        <taxon>Bacteria</taxon>
        <taxon>Bacillati</taxon>
        <taxon>Actinomycetota</taxon>
        <taxon>Actinomycetes</taxon>
        <taxon>Kitasatosporales</taxon>
        <taxon>Streptomycetaceae</taxon>
        <taxon>Streptomyces</taxon>
    </lineage>
</organism>
<protein>
    <submittedName>
        <fullName evidence="3">Tetratricopeptide repeat protein</fullName>
    </submittedName>
</protein>
<dbReference type="InterPro" id="IPR019734">
    <property type="entry name" value="TPR_rpt"/>
</dbReference>
<accession>A0ABP4DP98</accession>
<dbReference type="Pfam" id="PF13432">
    <property type="entry name" value="TPR_16"/>
    <property type="match status" value="3"/>
</dbReference>
<name>A0ABP4DP98_9ACTN</name>
<reference evidence="4" key="1">
    <citation type="journal article" date="2019" name="Int. J. Syst. Evol. Microbiol.">
        <title>The Global Catalogue of Microorganisms (GCM) 10K type strain sequencing project: providing services to taxonomists for standard genome sequencing and annotation.</title>
        <authorList>
            <consortium name="The Broad Institute Genomics Platform"/>
            <consortium name="The Broad Institute Genome Sequencing Center for Infectious Disease"/>
            <person name="Wu L."/>
            <person name="Ma J."/>
        </authorList>
    </citation>
    <scope>NUCLEOTIDE SEQUENCE [LARGE SCALE GENOMIC DNA]</scope>
    <source>
        <strain evidence="4">JCM 11269</strain>
    </source>
</reference>
<dbReference type="SUPFAM" id="SSF48452">
    <property type="entry name" value="TPR-like"/>
    <property type="match status" value="1"/>
</dbReference>
<dbReference type="Gene3D" id="1.25.40.10">
    <property type="entry name" value="Tetratricopeptide repeat domain"/>
    <property type="match status" value="3"/>
</dbReference>
<keyword evidence="1" id="KW-0802">TPR repeat</keyword>
<dbReference type="Proteomes" id="UP001501072">
    <property type="component" value="Unassembled WGS sequence"/>
</dbReference>
<feature type="region of interest" description="Disordered" evidence="2">
    <location>
        <begin position="56"/>
        <end position="75"/>
    </location>
</feature>
<evidence type="ECO:0000313" key="3">
    <source>
        <dbReference type="EMBL" id="GAA1016531.1"/>
    </source>
</evidence>
<proteinExistence type="predicted"/>
<keyword evidence="4" id="KW-1185">Reference proteome</keyword>
<comment type="caution">
    <text evidence="3">The sequence shown here is derived from an EMBL/GenBank/DDBJ whole genome shotgun (WGS) entry which is preliminary data.</text>
</comment>
<feature type="compositionally biased region" description="Low complexity" evidence="2">
    <location>
        <begin position="66"/>
        <end position="75"/>
    </location>
</feature>
<feature type="repeat" description="TPR" evidence="1">
    <location>
        <begin position="248"/>
        <end position="281"/>
    </location>
</feature>
<dbReference type="SMART" id="SM00028">
    <property type="entry name" value="TPR"/>
    <property type="match status" value="6"/>
</dbReference>
<sequence>MENPLQSPAPAPPVRPRRPFPLPPLLRRVLLVLLVAGGVLGAVLLAPPVERPAVRAPAPAPGPGPGRAALTALSAGAPASPPGLTALIAERERHLRAQPRDARAWAVLGVAYVERGRRTADGADYTRAEAALSTSLRLRPEGNVRALEGLAALANERRDFAAARSWGEKALRVEPGRWTAYALLIDAFLGLGDHEAAQEALDELLRRHRSPAVMAKAAAVYWSRGWREDAAAQLSDAAASAASPVERAAYLEQAGRIAFERGNLREALRYFDTALRLDPGLRTAEAGRGRTLAALGRTAEALTAYRRALAQQPRPEHLLELGELYQSLGRRQEAAAQYALLRTRIRHSAAAGVDEELVLGRFEADHGDPESAVRRLRAEWRRQPGTAVADALAWALHRAGRDQEALTFARRATETAGGGGVRNALYAYHRGMIERSLGRPGPARRHLERALRTNPCFSPLAVPEAQAALAELGEPPVTGAPGDVTGR</sequence>
<evidence type="ECO:0000256" key="2">
    <source>
        <dbReference type="SAM" id="MobiDB-lite"/>
    </source>
</evidence>